<evidence type="ECO:0000313" key="3">
    <source>
        <dbReference type="Proteomes" id="UP000006462"/>
    </source>
</evidence>
<dbReference type="RefSeq" id="WP_009164653.1">
    <property type="nucleotide sequence ID" value="NZ_ADFP01000056.1"/>
</dbReference>
<dbReference type="InterPro" id="IPR000825">
    <property type="entry name" value="SUF_FeS_clus_asmbl_SufBD_core"/>
</dbReference>
<dbReference type="Pfam" id="PF01458">
    <property type="entry name" value="SUFBD_core"/>
    <property type="match status" value="1"/>
</dbReference>
<dbReference type="InterPro" id="IPR037284">
    <property type="entry name" value="SUF_FeS_clus_asmbl_SufBD_sf"/>
</dbReference>
<dbReference type="PANTHER" id="PTHR43575">
    <property type="entry name" value="PROTEIN ABCI7, CHLOROPLASTIC"/>
    <property type="match status" value="1"/>
</dbReference>
<protein>
    <submittedName>
        <fullName evidence="2">SufB/sufD domain protein</fullName>
    </submittedName>
</protein>
<feature type="domain" description="SUF system FeS cluster assembly SufBD core" evidence="1">
    <location>
        <begin position="97"/>
        <end position="323"/>
    </location>
</feature>
<dbReference type="InterPro" id="IPR055346">
    <property type="entry name" value="Fe-S_cluster_assembly_SufBD"/>
</dbReference>
<reference evidence="2 3" key="1">
    <citation type="submission" date="2009-12" db="EMBL/GenBank/DDBJ databases">
        <authorList>
            <person name="Shrivastava S."/>
            <person name="Madupu R."/>
            <person name="Durkin A.S."/>
            <person name="Torralba M."/>
            <person name="Methe B."/>
            <person name="Sutton G.G."/>
            <person name="Strausberg R.L."/>
            <person name="Nelson K.E."/>
        </authorList>
    </citation>
    <scope>NUCLEOTIDE SEQUENCE [LARGE SCALE GENOMIC DNA]</scope>
    <source>
        <strain evidence="2 3">W5455</strain>
    </source>
</reference>
<name>A0ABP2HUD1_9BACT</name>
<dbReference type="PANTHER" id="PTHR43575:SF1">
    <property type="entry name" value="PROTEIN ABCI7, CHLOROPLASTIC"/>
    <property type="match status" value="1"/>
</dbReference>
<accession>A0ABP2HUD1</accession>
<organism evidence="2 3">
    <name type="scientific">Pyramidobacter piscolens W5455</name>
    <dbReference type="NCBI Taxonomy" id="352165"/>
    <lineage>
        <taxon>Bacteria</taxon>
        <taxon>Thermotogati</taxon>
        <taxon>Synergistota</taxon>
        <taxon>Synergistia</taxon>
        <taxon>Synergistales</taxon>
        <taxon>Dethiosulfovibrionaceae</taxon>
        <taxon>Pyramidobacter</taxon>
    </lineage>
</organism>
<dbReference type="Proteomes" id="UP000006462">
    <property type="component" value="Unassembled WGS sequence"/>
</dbReference>
<keyword evidence="3" id="KW-1185">Reference proteome</keyword>
<proteinExistence type="predicted"/>
<dbReference type="EMBL" id="ADFP01000056">
    <property type="protein sequence ID" value="EFB90914.1"/>
    <property type="molecule type" value="Genomic_DNA"/>
</dbReference>
<comment type="caution">
    <text evidence="2">The sequence shown here is derived from an EMBL/GenBank/DDBJ whole genome shotgun (WGS) entry which is preliminary data.</text>
</comment>
<gene>
    <name evidence="2" type="ORF">HMPREF7215_2397</name>
</gene>
<sequence length="352" mass="37589">MDSMEMKVNRLPAPTWNWLRMNGTETAARVGGEGAFDFEIPAGVAGETLSAPSLDCASGMGPDVERLVKDAALPVRKYTAAGKVDEALRFGFDYADGAAAFNAVELETGEGGALTAVMDFRSAPGAAGFAGVQTKMALGRNSLLRLVQIQRLGGALTFFNDVGARCADGARVELIQLALGGGSVFMGAQCALEGRGSALKADIGYLLRGTERLDMNYTALHEGRRTQSGINASGVLRDKAFKLFRGTIDFRRGAAQASGSEKEDVLLMDDGVVNRTIPLILCGEDDVEGDHGATVGRLDDRLLFYLESRGLNREDAYEMMARARVAAVAARIPDERTRRGVERWLNGGADDE</sequence>
<dbReference type="SUPFAM" id="SSF101960">
    <property type="entry name" value="Stabilizer of iron transporter SufD"/>
    <property type="match status" value="1"/>
</dbReference>
<evidence type="ECO:0000313" key="2">
    <source>
        <dbReference type="EMBL" id="EFB90914.1"/>
    </source>
</evidence>
<evidence type="ECO:0000259" key="1">
    <source>
        <dbReference type="Pfam" id="PF01458"/>
    </source>
</evidence>